<evidence type="ECO:0000313" key="2">
    <source>
        <dbReference type="EMBL" id="KAF7683800.1"/>
    </source>
</evidence>
<keyword evidence="3" id="KW-1185">Reference proteome</keyword>
<evidence type="ECO:0000313" key="3">
    <source>
        <dbReference type="Proteomes" id="UP001516464"/>
    </source>
</evidence>
<dbReference type="EMBL" id="SBIQ01000051">
    <property type="protein sequence ID" value="KAF7683800.1"/>
    <property type="molecule type" value="Genomic_DNA"/>
</dbReference>
<name>A0ABQ7I0A3_9MICR</name>
<proteinExistence type="predicted"/>
<comment type="caution">
    <text evidence="2">The sequence shown here is derived from an EMBL/GenBank/DDBJ whole genome shotgun (WGS) entry which is preliminary data.</text>
</comment>
<evidence type="ECO:0000256" key="1">
    <source>
        <dbReference type="SAM" id="Phobius"/>
    </source>
</evidence>
<dbReference type="Proteomes" id="UP001516464">
    <property type="component" value="Unassembled WGS sequence"/>
</dbReference>
<accession>A0ABQ7I0A3</accession>
<protein>
    <submittedName>
        <fullName evidence="2">Uncharacterized protein</fullName>
    </submittedName>
</protein>
<keyword evidence="1" id="KW-0812">Transmembrane</keyword>
<sequence>MNLPNKYKLIICSPLVIISGISFFMIITRSINNKNSILTSSANTASNRIMSYYKQTNYIKNKMPSYEILNIKNLFNKIVRNNDCINKDMTNNFDNKESKKANEGHVHESLFKLKNSKLQNEIPFLNNTQLVNNLLSLYNELLLQKNVIEEVTNKILTMIKTIQSIFLLFEHSKIFEETSKPVYYKYNESILKYTHHINNKNKQHRCIKFDNNKNKNSKKLVMKNKNNISFIKSLNRKNKIVNKKQDRNEASIFEYLHELKMREILSSIQCDLKYFKMKIKECINTGNLIKKVYDQEEKNNEKTICINENINTGTHNSAIKSDLSIEENINTNEDDSGENIFKNDQLNPYLNNTTFDIISSSNDKHPLFKIKKNNKNLDSEIEKFSEFDINLLPDNIKSRKSISDQINIIMIIDGIIENLENKLDEIKNIS</sequence>
<gene>
    <name evidence="2" type="ORF">TCON_1004</name>
</gene>
<keyword evidence="1" id="KW-1133">Transmembrane helix</keyword>
<feature type="transmembrane region" description="Helical" evidence="1">
    <location>
        <begin position="7"/>
        <end position="27"/>
    </location>
</feature>
<keyword evidence="1" id="KW-0472">Membrane</keyword>
<organism evidence="2 3">
    <name type="scientific">Astathelohania contejeani</name>
    <dbReference type="NCBI Taxonomy" id="164912"/>
    <lineage>
        <taxon>Eukaryota</taxon>
        <taxon>Fungi</taxon>
        <taxon>Fungi incertae sedis</taxon>
        <taxon>Microsporidia</taxon>
        <taxon>Astathelohaniidae</taxon>
        <taxon>Astathelohania</taxon>
    </lineage>
</organism>
<reference evidence="2 3" key="1">
    <citation type="submission" date="2019-01" db="EMBL/GenBank/DDBJ databases">
        <title>Genomes sequencing and comparative genomics of infectious freshwater microsporidia, Cucumispora dikerogammari and Thelohania contejeani.</title>
        <authorList>
            <person name="Cormier A."/>
            <person name="Giraud I."/>
            <person name="Wattier R."/>
            <person name="Teixeira M."/>
            <person name="Grandjean F."/>
            <person name="Rigaud T."/>
            <person name="Cordaux R."/>
        </authorList>
    </citation>
    <scope>NUCLEOTIDE SEQUENCE [LARGE SCALE GENOMIC DNA]</scope>
    <source>
        <strain evidence="2">T1</strain>
        <tissue evidence="2">Spores</tissue>
    </source>
</reference>